<reference evidence="2 3" key="1">
    <citation type="submission" date="2019-10" db="EMBL/GenBank/DDBJ databases">
        <title>The Genome Sequence of Clostridium tarantellae Isolated from Fish Brain.</title>
        <authorList>
            <person name="Bano L."/>
            <person name="Kiel M."/>
            <person name="Sales G."/>
            <person name="Doxey A.C."/>
            <person name="Mansfield M.J."/>
            <person name="Schiavone M."/>
            <person name="Rossetto O."/>
            <person name="Pirazzini M."/>
            <person name="Dobrindt U."/>
            <person name="Montecucco C."/>
        </authorList>
    </citation>
    <scope>NUCLEOTIDE SEQUENCE [LARGE SCALE GENOMIC DNA]</scope>
    <source>
        <strain evidence="2 3">DSM 3997</strain>
    </source>
</reference>
<name>A0A6I1MJG5_9CLOT</name>
<dbReference type="Proteomes" id="UP000430345">
    <property type="component" value="Unassembled WGS sequence"/>
</dbReference>
<dbReference type="GO" id="GO:0003682">
    <property type="term" value="F:chromatin binding"/>
    <property type="evidence" value="ECO:0007669"/>
    <property type="project" value="InterPro"/>
</dbReference>
<comment type="caution">
    <text evidence="2">The sequence shown here is derived from an EMBL/GenBank/DDBJ whole genome shotgun (WGS) entry which is preliminary data.</text>
</comment>
<keyword evidence="3" id="KW-1185">Reference proteome</keyword>
<evidence type="ECO:0000313" key="2">
    <source>
        <dbReference type="EMBL" id="MPQ43666.1"/>
    </source>
</evidence>
<gene>
    <name evidence="2" type="ORF">GBZ86_07835</name>
</gene>
<dbReference type="EMBL" id="WHJC01000092">
    <property type="protein sequence ID" value="MPQ43666.1"/>
    <property type="molecule type" value="Genomic_DNA"/>
</dbReference>
<protein>
    <recommendedName>
        <fullName evidence="1">BAH domain-containing protein</fullName>
    </recommendedName>
</protein>
<feature type="domain" description="BAH" evidence="1">
    <location>
        <begin position="397"/>
        <end position="496"/>
    </location>
</feature>
<dbReference type="RefSeq" id="WP_152889392.1">
    <property type="nucleotide sequence ID" value="NZ_WHJC01000092.1"/>
</dbReference>
<evidence type="ECO:0000313" key="3">
    <source>
        <dbReference type="Proteomes" id="UP000430345"/>
    </source>
</evidence>
<evidence type="ECO:0000259" key="1">
    <source>
        <dbReference type="PROSITE" id="PS51038"/>
    </source>
</evidence>
<dbReference type="InterPro" id="IPR001025">
    <property type="entry name" value="BAH_dom"/>
</dbReference>
<organism evidence="2 3">
    <name type="scientific">Clostridium tarantellae</name>
    <dbReference type="NCBI Taxonomy" id="39493"/>
    <lineage>
        <taxon>Bacteria</taxon>
        <taxon>Bacillati</taxon>
        <taxon>Bacillota</taxon>
        <taxon>Clostridia</taxon>
        <taxon>Eubacteriales</taxon>
        <taxon>Clostridiaceae</taxon>
        <taxon>Clostridium</taxon>
    </lineage>
</organism>
<accession>A0A6I1MJG5</accession>
<proteinExistence type="predicted"/>
<sequence>MYINLYGENIENAVFIPVYFFKVCVFEDSLIESKVDVLGQTILEMLDVGMKLDIDYLSRSIGIPSKYRKLLEFEVDDLKDNGLITVNENNNIEEISEDYKSAAYYYALYDRVNNNLMDVFIKEELFEKSIRKNHKIDASKGYKLNFLTRSNIDAYDLSSKVDNLIKKINKVIDIDKDNFKVKEIDENEKKELELLKEGGLIPYNKIHFNFIDNFNLKEEGELLLKTIITPEGNIGYECPFTYNNKSLYIDRYIWNNVDEKRIKSLINIDCFNQLEVCEKKVALYLEEYKNFDSNLERVELFNQAVYYSKILECEGELYKNFQTPIIAYDKIAKGLLKDCIDKLGISSREGKEIILKDYIIKDEEICNVLTEYLIFNTIVNKKTKIIRKGSKLQNSIFVGSIGDYLYIIYLAPFFCENDYSKKVYKLFTEDERLINFLNDLWLYRNNTTHNVEDGRYYDLRYDMEIKHKERQLQEYNVLLEELFYFVEKLSEILMEE</sequence>
<dbReference type="AlphaFoldDB" id="A0A6I1MJG5"/>
<dbReference type="PROSITE" id="PS51038">
    <property type="entry name" value="BAH"/>
    <property type="match status" value="1"/>
</dbReference>